<keyword evidence="6" id="KW-1185">Reference proteome</keyword>
<dbReference type="PANTHER" id="PTHR46268">
    <property type="entry name" value="STRESS RESPONSE PROTEIN NHAX"/>
    <property type="match status" value="1"/>
</dbReference>
<evidence type="ECO:0000259" key="3">
    <source>
        <dbReference type="Pfam" id="PF01814"/>
    </source>
</evidence>
<dbReference type="OrthoDB" id="8560984at2"/>
<name>A0A167HD62_9BURK</name>
<evidence type="ECO:0000313" key="5">
    <source>
        <dbReference type="EMBL" id="OAD40994.1"/>
    </source>
</evidence>
<feature type="domain" description="UspA" evidence="2">
    <location>
        <begin position="1"/>
        <end position="143"/>
    </location>
</feature>
<dbReference type="InterPro" id="IPR006015">
    <property type="entry name" value="Universal_stress_UspA"/>
</dbReference>
<dbReference type="SUPFAM" id="SSF52402">
    <property type="entry name" value="Adenine nucleotide alpha hydrolases-like"/>
    <property type="match status" value="1"/>
</dbReference>
<evidence type="ECO:0000313" key="4">
    <source>
        <dbReference type="EMBL" id="AOW12050.1"/>
    </source>
</evidence>
<evidence type="ECO:0000259" key="2">
    <source>
        <dbReference type="Pfam" id="PF00582"/>
    </source>
</evidence>
<evidence type="ECO:0000313" key="7">
    <source>
        <dbReference type="Proteomes" id="UP000185680"/>
    </source>
</evidence>
<evidence type="ECO:0000313" key="6">
    <source>
        <dbReference type="Proteomes" id="UP000185657"/>
    </source>
</evidence>
<dbReference type="RefSeq" id="WP_066091629.1">
    <property type="nucleotide sequence ID" value="NZ_CP017476.1"/>
</dbReference>
<sequence>MYKHLLVPHDGTPLSFATVEQAVAYAKAVGARLTFFHARPDVAASSQGALLHAMSPQDFADAAAGNAQALMARSEAAARAAQVPCDSVLVISARPHEAILAAATSAGCDLIFMASHGRRGIKGALLGSVTRKVMEGASLPVLVAAVESNQPRLSDEQTALGILRDEHRSLAAVLHALHTLVKEPAASPDPALLRAMLFYIEQFPERLHHPKEDAHLFKRLRARTADCNALLDELEQQHVAGAAQFAAMRGALEAGDMAAFAQQVQAFEQQQWHHMGTEEKLVLPAASRYLTSDDWRDIAEAFQANGDPRFGSGESFDDLASRLLDMAKSHG</sequence>
<dbReference type="STRING" id="1763535.LPB072_03470"/>
<comment type="similarity">
    <text evidence="1">Belongs to the universal stress protein A family.</text>
</comment>
<dbReference type="Pfam" id="PF00582">
    <property type="entry name" value="Usp"/>
    <property type="match status" value="1"/>
</dbReference>
<dbReference type="Pfam" id="PF01814">
    <property type="entry name" value="Hemerythrin"/>
    <property type="match status" value="1"/>
</dbReference>
<dbReference type="PANTHER" id="PTHR46268:SF15">
    <property type="entry name" value="UNIVERSAL STRESS PROTEIN HP_0031"/>
    <property type="match status" value="1"/>
</dbReference>
<dbReference type="PRINTS" id="PR01438">
    <property type="entry name" value="UNVRSLSTRESS"/>
</dbReference>
<evidence type="ECO:0000256" key="1">
    <source>
        <dbReference type="ARBA" id="ARBA00008791"/>
    </source>
</evidence>
<accession>A0A167HD62</accession>
<organism evidence="4 7">
    <name type="scientific">Hydrogenophaga crassostreae</name>
    <dbReference type="NCBI Taxonomy" id="1763535"/>
    <lineage>
        <taxon>Bacteria</taxon>
        <taxon>Pseudomonadati</taxon>
        <taxon>Pseudomonadota</taxon>
        <taxon>Betaproteobacteria</taxon>
        <taxon>Burkholderiales</taxon>
        <taxon>Comamonadaceae</taxon>
        <taxon>Hydrogenophaga</taxon>
    </lineage>
</organism>
<feature type="domain" description="Hemerythrin-like" evidence="3">
    <location>
        <begin position="160"/>
        <end position="286"/>
    </location>
</feature>
<protein>
    <recommendedName>
        <fullName evidence="8">Universal stress protein UspA</fullName>
    </recommendedName>
</protein>
<gene>
    <name evidence="4" type="ORF">LPB072_03470</name>
    <name evidence="5" type="ORF">LPB72_13710</name>
</gene>
<dbReference type="Proteomes" id="UP000185657">
    <property type="component" value="Unassembled WGS sequence"/>
</dbReference>
<dbReference type="KEGG" id="hyl:LPB072_03470"/>
<dbReference type="Proteomes" id="UP000185680">
    <property type="component" value="Chromosome"/>
</dbReference>
<dbReference type="InterPro" id="IPR014729">
    <property type="entry name" value="Rossmann-like_a/b/a_fold"/>
</dbReference>
<dbReference type="InterPro" id="IPR006016">
    <property type="entry name" value="UspA"/>
</dbReference>
<reference evidence="5 6" key="1">
    <citation type="submission" date="2016-02" db="EMBL/GenBank/DDBJ databases">
        <title>Draft genome sequence of Hydrogenophaga sp. LPB0072.</title>
        <authorList>
            <person name="Shin S.-K."/>
            <person name="Yi H."/>
        </authorList>
    </citation>
    <scope>NUCLEOTIDE SEQUENCE [LARGE SCALE GENOMIC DNA]</scope>
    <source>
        <strain evidence="5 6">LPB0072</strain>
    </source>
</reference>
<proteinExistence type="inferred from homology"/>
<dbReference type="EMBL" id="LVWD01000026">
    <property type="protein sequence ID" value="OAD40994.1"/>
    <property type="molecule type" value="Genomic_DNA"/>
</dbReference>
<dbReference type="Gene3D" id="3.40.50.620">
    <property type="entry name" value="HUPs"/>
    <property type="match status" value="1"/>
</dbReference>
<evidence type="ECO:0008006" key="8">
    <source>
        <dbReference type="Google" id="ProtNLM"/>
    </source>
</evidence>
<dbReference type="InterPro" id="IPR012312">
    <property type="entry name" value="Hemerythrin-like"/>
</dbReference>
<dbReference type="EMBL" id="CP017476">
    <property type="protein sequence ID" value="AOW12050.1"/>
    <property type="molecule type" value="Genomic_DNA"/>
</dbReference>
<dbReference type="Gene3D" id="1.20.120.520">
    <property type="entry name" value="nmb1532 protein domain like"/>
    <property type="match status" value="1"/>
</dbReference>
<dbReference type="CDD" id="cd12108">
    <property type="entry name" value="Hr-like"/>
    <property type="match status" value="1"/>
</dbReference>
<reference evidence="4 7" key="2">
    <citation type="submission" date="2016-10" db="EMBL/GenBank/DDBJ databases">
        <title>Hydorgenophaga sp. LPB0072 isolated from gastropod.</title>
        <authorList>
            <person name="Kim E."/>
            <person name="Yi H."/>
        </authorList>
    </citation>
    <scope>NUCLEOTIDE SEQUENCE [LARGE SCALE GENOMIC DNA]</scope>
    <source>
        <strain evidence="4 7">LPB0072</strain>
    </source>
</reference>
<dbReference type="CDD" id="cd00293">
    <property type="entry name" value="USP-like"/>
    <property type="match status" value="1"/>
</dbReference>
<dbReference type="AlphaFoldDB" id="A0A167HD62"/>